<evidence type="ECO:0000313" key="1">
    <source>
        <dbReference type="EMBL" id="TKX25309.1"/>
    </source>
</evidence>
<dbReference type="EMBL" id="PTQR01000030">
    <property type="protein sequence ID" value="TKX25309.1"/>
    <property type="molecule type" value="Genomic_DNA"/>
</dbReference>
<name>A0A4U7B394_9PEZI</name>
<comment type="caution">
    <text evidence="1">The sequence shown here is derived from an EMBL/GenBank/DDBJ whole genome shotgun (WGS) entry which is preliminary data.</text>
</comment>
<dbReference type="AlphaFoldDB" id="A0A4U7B394"/>
<gene>
    <name evidence="1" type="ORF">C1H76_2542</name>
</gene>
<protein>
    <submittedName>
        <fullName evidence="1">Uncharacterized protein</fullName>
    </submittedName>
</protein>
<dbReference type="Proteomes" id="UP000308133">
    <property type="component" value="Unassembled WGS sequence"/>
</dbReference>
<sequence>MEKQASLDQAVADRENDVVKWMDTEEYKEAKQTMDAITVTVNARKADVTAASALLRQFEMECDEKLMWEENATIYQKWEKAEDMVNEMRSLLDNSQKDVLEAERYHVYCLEALDRGDKAEFRERISNASRVLKKGSTTEGQ</sequence>
<evidence type="ECO:0000313" key="2">
    <source>
        <dbReference type="Proteomes" id="UP000308133"/>
    </source>
</evidence>
<organism evidence="1 2">
    <name type="scientific">Elsinoe australis</name>
    <dbReference type="NCBI Taxonomy" id="40998"/>
    <lineage>
        <taxon>Eukaryota</taxon>
        <taxon>Fungi</taxon>
        <taxon>Dikarya</taxon>
        <taxon>Ascomycota</taxon>
        <taxon>Pezizomycotina</taxon>
        <taxon>Dothideomycetes</taxon>
        <taxon>Dothideomycetidae</taxon>
        <taxon>Myriangiales</taxon>
        <taxon>Elsinoaceae</taxon>
        <taxon>Elsinoe</taxon>
    </lineage>
</organism>
<accession>A0A4U7B394</accession>
<proteinExistence type="predicted"/>
<reference evidence="1 2" key="1">
    <citation type="submission" date="2018-02" db="EMBL/GenBank/DDBJ databases">
        <title>Draft genome sequences of Elsinoe sp., causing black scab on jojoba.</title>
        <authorList>
            <person name="Stodart B."/>
            <person name="Jeffress S."/>
            <person name="Ash G."/>
            <person name="Arun Chinnappa K."/>
        </authorList>
    </citation>
    <scope>NUCLEOTIDE SEQUENCE [LARGE SCALE GENOMIC DNA]</scope>
    <source>
        <strain evidence="1 2">Hillstone_2</strain>
    </source>
</reference>